<evidence type="ECO:0000313" key="1">
    <source>
        <dbReference type="EMBL" id="KAI4351039.1"/>
    </source>
</evidence>
<accession>A0ACB9PSR0</accession>
<proteinExistence type="predicted"/>
<keyword evidence="2" id="KW-1185">Reference proteome</keyword>
<dbReference type="EMBL" id="CM039428">
    <property type="protein sequence ID" value="KAI4351039.1"/>
    <property type="molecule type" value="Genomic_DNA"/>
</dbReference>
<comment type="caution">
    <text evidence="1">The sequence shown here is derived from an EMBL/GenBank/DDBJ whole genome shotgun (WGS) entry which is preliminary data.</text>
</comment>
<name>A0ACB9PSR0_BAUVA</name>
<organism evidence="1 2">
    <name type="scientific">Bauhinia variegata</name>
    <name type="common">Purple orchid tree</name>
    <name type="synonym">Phanera variegata</name>
    <dbReference type="NCBI Taxonomy" id="167791"/>
    <lineage>
        <taxon>Eukaryota</taxon>
        <taxon>Viridiplantae</taxon>
        <taxon>Streptophyta</taxon>
        <taxon>Embryophyta</taxon>
        <taxon>Tracheophyta</taxon>
        <taxon>Spermatophyta</taxon>
        <taxon>Magnoliopsida</taxon>
        <taxon>eudicotyledons</taxon>
        <taxon>Gunneridae</taxon>
        <taxon>Pentapetalae</taxon>
        <taxon>rosids</taxon>
        <taxon>fabids</taxon>
        <taxon>Fabales</taxon>
        <taxon>Fabaceae</taxon>
        <taxon>Cercidoideae</taxon>
        <taxon>Cercideae</taxon>
        <taxon>Bauhiniinae</taxon>
        <taxon>Bauhinia</taxon>
    </lineage>
</organism>
<dbReference type="Proteomes" id="UP000828941">
    <property type="component" value="Chromosome 3"/>
</dbReference>
<protein>
    <submittedName>
        <fullName evidence="1">Uncharacterized protein</fullName>
    </submittedName>
</protein>
<evidence type="ECO:0000313" key="2">
    <source>
        <dbReference type="Proteomes" id="UP000828941"/>
    </source>
</evidence>
<sequence>MEKILYPDIVRGYLHKSLSTTMEFIIETDTADLLQRTISPVMVICYITQDTQKHPLLPELKSGGFWVMGKVSTLHCLSDPINGGLTVETSAIPIHSIDIHLLRVESILLGEKFVTETSLIQTSQIADGDVCRNLTLPICDTVPSFDMSNNLSWSILNRVKNCHLYKLSVRPIKITNEVRSQNSLIVGKCNSNLSLVVHVSFDFFSKDSILFWQAATGFCLTIFILNFQRAMETLPLELVRTK</sequence>
<reference evidence="1 2" key="1">
    <citation type="journal article" date="2022" name="DNA Res.">
        <title>Chromosomal-level genome assembly of the orchid tree Bauhinia variegata (Leguminosae; Cercidoideae) supports the allotetraploid origin hypothesis of Bauhinia.</title>
        <authorList>
            <person name="Zhong Y."/>
            <person name="Chen Y."/>
            <person name="Zheng D."/>
            <person name="Pang J."/>
            <person name="Liu Y."/>
            <person name="Luo S."/>
            <person name="Meng S."/>
            <person name="Qian L."/>
            <person name="Wei D."/>
            <person name="Dai S."/>
            <person name="Zhou R."/>
        </authorList>
    </citation>
    <scope>NUCLEOTIDE SEQUENCE [LARGE SCALE GENOMIC DNA]</scope>
    <source>
        <strain evidence="1">BV-YZ2020</strain>
    </source>
</reference>
<gene>
    <name evidence="1" type="ORF">L6164_005427</name>
</gene>